<evidence type="ECO:0000313" key="3">
    <source>
        <dbReference type="Proteomes" id="UP001174909"/>
    </source>
</evidence>
<dbReference type="SUPFAM" id="SSF53474">
    <property type="entry name" value="alpha/beta-Hydrolases"/>
    <property type="match status" value="1"/>
</dbReference>
<organism evidence="2 3">
    <name type="scientific">Geodia barretti</name>
    <name type="common">Barrett's horny sponge</name>
    <dbReference type="NCBI Taxonomy" id="519541"/>
    <lineage>
        <taxon>Eukaryota</taxon>
        <taxon>Metazoa</taxon>
        <taxon>Porifera</taxon>
        <taxon>Demospongiae</taxon>
        <taxon>Heteroscleromorpha</taxon>
        <taxon>Tetractinellida</taxon>
        <taxon>Astrophorina</taxon>
        <taxon>Geodiidae</taxon>
        <taxon>Geodia</taxon>
    </lineage>
</organism>
<dbReference type="InterPro" id="IPR000073">
    <property type="entry name" value="AB_hydrolase_1"/>
</dbReference>
<dbReference type="EMBL" id="CASHTH010002526">
    <property type="protein sequence ID" value="CAI8031200.1"/>
    <property type="molecule type" value="Genomic_DNA"/>
</dbReference>
<evidence type="ECO:0000313" key="2">
    <source>
        <dbReference type="EMBL" id="CAI8031200.1"/>
    </source>
</evidence>
<keyword evidence="3" id="KW-1185">Reference proteome</keyword>
<protein>
    <submittedName>
        <fullName evidence="2">Monoacylglycerol lipase abhd6-A</fullName>
    </submittedName>
</protein>
<reference evidence="2" key="1">
    <citation type="submission" date="2023-03" db="EMBL/GenBank/DDBJ databases">
        <authorList>
            <person name="Steffen K."/>
            <person name="Cardenas P."/>
        </authorList>
    </citation>
    <scope>NUCLEOTIDE SEQUENCE</scope>
</reference>
<dbReference type="Gene3D" id="3.40.50.1820">
    <property type="entry name" value="alpha/beta hydrolase"/>
    <property type="match status" value="1"/>
</dbReference>
<sequence>MAAPAGIWLEDDPGIDYFATPMEELRGILFAEPNSDAAKSVLPEPADDLERGTQILERVRSLATVGRFLWPIPDKGLKKRMPRITAPTLVVIGEQDRIVPASYGDEYANGIAGASVQIIAGAGHMLMIERPGEFAEAVTGFLQ</sequence>
<accession>A0AA35SJE5</accession>
<gene>
    <name evidence="2" type="ORF">GBAR_LOCUS17707</name>
</gene>
<proteinExistence type="predicted"/>
<comment type="caution">
    <text evidence="2">The sequence shown here is derived from an EMBL/GenBank/DDBJ whole genome shotgun (WGS) entry which is preliminary data.</text>
</comment>
<dbReference type="AlphaFoldDB" id="A0AA35SJE5"/>
<feature type="domain" description="AB hydrolase-1" evidence="1">
    <location>
        <begin position="21"/>
        <end position="137"/>
    </location>
</feature>
<evidence type="ECO:0000259" key="1">
    <source>
        <dbReference type="Pfam" id="PF12697"/>
    </source>
</evidence>
<dbReference type="PANTHER" id="PTHR43689">
    <property type="entry name" value="HYDROLASE"/>
    <property type="match status" value="1"/>
</dbReference>
<dbReference type="Proteomes" id="UP001174909">
    <property type="component" value="Unassembled WGS sequence"/>
</dbReference>
<dbReference type="InterPro" id="IPR029058">
    <property type="entry name" value="AB_hydrolase_fold"/>
</dbReference>
<name>A0AA35SJE5_GEOBA</name>
<dbReference type="PANTHER" id="PTHR43689:SF8">
    <property type="entry name" value="ALPHA_BETA-HYDROLASES SUPERFAMILY PROTEIN"/>
    <property type="match status" value="1"/>
</dbReference>
<dbReference type="Pfam" id="PF12697">
    <property type="entry name" value="Abhydrolase_6"/>
    <property type="match status" value="1"/>
</dbReference>